<dbReference type="PROSITE" id="PS50088">
    <property type="entry name" value="ANK_REPEAT"/>
    <property type="match status" value="4"/>
</dbReference>
<dbReference type="Pfam" id="PF00023">
    <property type="entry name" value="Ank"/>
    <property type="match status" value="2"/>
</dbReference>
<dbReference type="InterPro" id="IPR013083">
    <property type="entry name" value="Znf_RING/FYVE/PHD"/>
</dbReference>
<feature type="compositionally biased region" description="Gly residues" evidence="5">
    <location>
        <begin position="800"/>
        <end position="809"/>
    </location>
</feature>
<name>A0A8J4GX48_9CHLO</name>
<feature type="region of interest" description="Disordered" evidence="5">
    <location>
        <begin position="870"/>
        <end position="894"/>
    </location>
</feature>
<dbReference type="Proteomes" id="UP000747110">
    <property type="component" value="Unassembled WGS sequence"/>
</dbReference>
<keyword evidence="4" id="KW-0862">Zinc</keyword>
<evidence type="ECO:0000256" key="2">
    <source>
        <dbReference type="ARBA" id="ARBA00023043"/>
    </source>
</evidence>
<dbReference type="InterPro" id="IPR001841">
    <property type="entry name" value="Znf_RING"/>
</dbReference>
<feature type="repeat" description="ANK" evidence="3">
    <location>
        <begin position="233"/>
        <end position="252"/>
    </location>
</feature>
<feature type="compositionally biased region" description="Low complexity" evidence="5">
    <location>
        <begin position="567"/>
        <end position="583"/>
    </location>
</feature>
<evidence type="ECO:0000313" key="8">
    <source>
        <dbReference type="EMBL" id="GIM16980.1"/>
    </source>
</evidence>
<evidence type="ECO:0000313" key="10">
    <source>
        <dbReference type="Proteomes" id="UP000747110"/>
    </source>
</evidence>
<dbReference type="GO" id="GO:0008270">
    <property type="term" value="F:zinc ion binding"/>
    <property type="evidence" value="ECO:0007669"/>
    <property type="project" value="UniProtKB-KW"/>
</dbReference>
<dbReference type="OrthoDB" id="194358at2759"/>
<evidence type="ECO:0000313" key="7">
    <source>
        <dbReference type="EMBL" id="GIL85811.1"/>
    </source>
</evidence>
<feature type="region of interest" description="Disordered" evidence="5">
    <location>
        <begin position="776"/>
        <end position="852"/>
    </location>
</feature>
<dbReference type="CDD" id="cd16449">
    <property type="entry name" value="RING-HC"/>
    <property type="match status" value="1"/>
</dbReference>
<dbReference type="AlphaFoldDB" id="A0A8J4GX48"/>
<dbReference type="PANTHER" id="PTHR24198">
    <property type="entry name" value="ANKYRIN REPEAT AND PROTEIN KINASE DOMAIN-CONTAINING PROTEIN"/>
    <property type="match status" value="1"/>
</dbReference>
<dbReference type="PROSITE" id="PS50089">
    <property type="entry name" value="ZF_RING_2"/>
    <property type="match status" value="1"/>
</dbReference>
<keyword evidence="4" id="KW-0479">Metal-binding</keyword>
<dbReference type="SUPFAM" id="SSF48403">
    <property type="entry name" value="Ankyrin repeat"/>
    <property type="match status" value="1"/>
</dbReference>
<proteinExistence type="predicted"/>
<dbReference type="InterPro" id="IPR036770">
    <property type="entry name" value="Ankyrin_rpt-contain_sf"/>
</dbReference>
<dbReference type="SMART" id="SM00248">
    <property type="entry name" value="ANK"/>
    <property type="match status" value="5"/>
</dbReference>
<protein>
    <recommendedName>
        <fullName evidence="6">RING-type domain-containing protein</fullName>
    </recommendedName>
</protein>
<keyword evidence="2 3" id="KW-0040">ANK repeat</keyword>
<organism evidence="8 9">
    <name type="scientific">Volvox reticuliferus</name>
    <dbReference type="NCBI Taxonomy" id="1737510"/>
    <lineage>
        <taxon>Eukaryota</taxon>
        <taxon>Viridiplantae</taxon>
        <taxon>Chlorophyta</taxon>
        <taxon>core chlorophytes</taxon>
        <taxon>Chlorophyceae</taxon>
        <taxon>CS clade</taxon>
        <taxon>Chlamydomonadales</taxon>
        <taxon>Volvocaceae</taxon>
        <taxon>Volvox</taxon>
    </lineage>
</organism>
<dbReference type="SMART" id="SM00184">
    <property type="entry name" value="RING"/>
    <property type="match status" value="1"/>
</dbReference>
<dbReference type="Gene3D" id="1.25.40.20">
    <property type="entry name" value="Ankyrin repeat-containing domain"/>
    <property type="match status" value="2"/>
</dbReference>
<dbReference type="PROSITE" id="PS50297">
    <property type="entry name" value="ANK_REP_REGION"/>
    <property type="match status" value="4"/>
</dbReference>
<feature type="compositionally biased region" description="Polar residues" evidence="5">
    <location>
        <begin position="816"/>
        <end position="834"/>
    </location>
</feature>
<evidence type="ECO:0000256" key="5">
    <source>
        <dbReference type="SAM" id="MobiDB-lite"/>
    </source>
</evidence>
<feature type="compositionally biased region" description="Low complexity" evidence="5">
    <location>
        <begin position="699"/>
        <end position="716"/>
    </location>
</feature>
<keyword evidence="10" id="KW-1185">Reference proteome</keyword>
<reference evidence="8" key="1">
    <citation type="journal article" date="2021" name="Proc. Natl. Acad. Sci. U.S.A.">
        <title>Three genomes in the algal genus Volvox reveal the fate of a haploid sex-determining region after a transition to homothallism.</title>
        <authorList>
            <person name="Yamamoto K."/>
            <person name="Hamaji T."/>
            <person name="Kawai-Toyooka H."/>
            <person name="Matsuzaki R."/>
            <person name="Takahashi F."/>
            <person name="Nishimura Y."/>
            <person name="Kawachi M."/>
            <person name="Noguchi H."/>
            <person name="Minakuchi Y."/>
            <person name="Umen J.G."/>
            <person name="Toyoda A."/>
            <person name="Nozaki H."/>
        </authorList>
    </citation>
    <scope>NUCLEOTIDE SEQUENCE</scope>
    <source>
        <strain evidence="8">NIES-3785</strain>
        <strain evidence="7">NIES-3786</strain>
    </source>
</reference>
<accession>A0A8J4GX48</accession>
<dbReference type="InterPro" id="IPR002110">
    <property type="entry name" value="Ankyrin_rpt"/>
</dbReference>
<feature type="region of interest" description="Disordered" evidence="5">
    <location>
        <begin position="567"/>
        <end position="588"/>
    </location>
</feature>
<keyword evidence="4" id="KW-0863">Zinc-finger</keyword>
<feature type="region of interest" description="Disordered" evidence="5">
    <location>
        <begin position="498"/>
        <end position="531"/>
    </location>
</feature>
<gene>
    <name evidence="7" type="ORF">Vretifemale_14349</name>
    <name evidence="8" type="ORF">Vretimale_19540</name>
</gene>
<dbReference type="EMBL" id="BNCP01000034">
    <property type="protein sequence ID" value="GIL85811.1"/>
    <property type="molecule type" value="Genomic_DNA"/>
</dbReference>
<keyword evidence="1" id="KW-0677">Repeat</keyword>
<dbReference type="EMBL" id="BNCQ01000088">
    <property type="protein sequence ID" value="GIM16980.1"/>
    <property type="molecule type" value="Genomic_DNA"/>
</dbReference>
<feature type="domain" description="RING-type" evidence="6">
    <location>
        <begin position="1180"/>
        <end position="1222"/>
    </location>
</feature>
<dbReference type="SUPFAM" id="SSF57850">
    <property type="entry name" value="RING/U-box"/>
    <property type="match status" value="1"/>
</dbReference>
<feature type="compositionally biased region" description="Low complexity" evidence="5">
    <location>
        <begin position="498"/>
        <end position="522"/>
    </location>
</feature>
<feature type="repeat" description="ANK" evidence="3">
    <location>
        <begin position="103"/>
        <end position="135"/>
    </location>
</feature>
<feature type="region of interest" description="Disordered" evidence="5">
    <location>
        <begin position="440"/>
        <end position="459"/>
    </location>
</feature>
<dbReference type="Gene3D" id="3.30.40.10">
    <property type="entry name" value="Zinc/RING finger domain, C3HC4 (zinc finger)"/>
    <property type="match status" value="1"/>
</dbReference>
<evidence type="ECO:0000259" key="6">
    <source>
        <dbReference type="PROSITE" id="PS50089"/>
    </source>
</evidence>
<dbReference type="Pfam" id="PF12796">
    <property type="entry name" value="Ank_2"/>
    <property type="match status" value="1"/>
</dbReference>
<dbReference type="PANTHER" id="PTHR24198:SF165">
    <property type="entry name" value="ANKYRIN REPEAT-CONTAINING PROTEIN-RELATED"/>
    <property type="match status" value="1"/>
</dbReference>
<feature type="region of interest" description="Disordered" evidence="5">
    <location>
        <begin position="694"/>
        <end position="725"/>
    </location>
</feature>
<feature type="repeat" description="ANK" evidence="3">
    <location>
        <begin position="137"/>
        <end position="169"/>
    </location>
</feature>
<feature type="repeat" description="ANK" evidence="3">
    <location>
        <begin position="187"/>
        <end position="219"/>
    </location>
</feature>
<dbReference type="Proteomes" id="UP000722791">
    <property type="component" value="Unassembled WGS sequence"/>
</dbReference>
<comment type="caution">
    <text evidence="8">The sequence shown here is derived from an EMBL/GenBank/DDBJ whole genome shotgun (WGS) entry which is preliminary data.</text>
</comment>
<evidence type="ECO:0000313" key="9">
    <source>
        <dbReference type="Proteomes" id="UP000722791"/>
    </source>
</evidence>
<dbReference type="Pfam" id="PF13920">
    <property type="entry name" value="zf-C3HC4_3"/>
    <property type="match status" value="1"/>
</dbReference>
<evidence type="ECO:0000256" key="3">
    <source>
        <dbReference type="PROSITE-ProRule" id="PRU00023"/>
    </source>
</evidence>
<evidence type="ECO:0000256" key="4">
    <source>
        <dbReference type="PROSITE-ProRule" id="PRU00175"/>
    </source>
</evidence>
<evidence type="ECO:0000256" key="1">
    <source>
        <dbReference type="ARBA" id="ARBA00022737"/>
    </source>
</evidence>
<sequence length="1234" mass="125025">MGASCTKAGREEAAFLKAAKDGDCRAVQQTILRDVEWVCKVQTWNGQSVFHLAARYGRLDVLETVVEAVRFNPAGPDKWRKLIRLGHSTDALLRAFANLPDARCQTPLHLACIYGHHEIAERLLQLGGTPWAWDELGGRTPLHYAASMGHVDVIRVIVSHNAPAPTGDALRRPNSSRTRLVDICNDSGYTPLHYAVWAGNPTSVRALTSYEASLSARNVACGSDWVVSCLKCTPLHLAAHKGNQAIVKLLLSAYVQYQPPQGTEGAPVNDRRRRDPRRHVNANRQLPYHVAVARNHNYLAEMLHPDVPFSLILNPAEMESRLYGVPKLAVLAAKTLQAKLVADIESAVAAMAAAATRGTVASLSSAGTAGGACRMRSGSLVALSEAVMAAATGQAGGNAATAAAQQVLAAATARLRSVNERSLHGSTAALPALDNAGLPALMPSTASQQQPPDVSAEPVAPADVQLQPPAALVVASSPVTAAIDAAVIATTSASATAAANGATGKQPSTPSSGKSSATSAGALDGKALPLGPASDVVARPTVVDEGGGAVTPPAVLPLPPAPISPFLPATSAAASDGAAGDTPQSGRRPTFNEAASAFALFAAEPFEEPTGAPGGAGGAQALQPVGSASVSLAALARNRAMQAASSSSLQASGSNSINIAVLARSKLASGGGAGAGNKVAPSHSRNLRALLTGKKNRRSNANNAGGAVSSSSPAGPQRELSSAEDLAAVSEDVLDDLDDILEAMRPPEDTDGITTGGVAPPAAALAATASTTADAAGSVEDTAATAEPPSAAQLSSLQVGGRGASGGGSRPFWRRLSTQAIASSAASDATQQITPEAGPSCNGSLHAGNGVTASTAPPEMLLYSASMRSRAPSLPVPPPPGVIESRGSTEVSGVDVATARRPLPLTPMDSIVDDSDAALQSNNGARSLRHNSISLAALARGGAEAVVQTSAEPEQVDGAMLAMLASLVEAPQNVLRRYRLLQLTHGLDLQDLLRDHSEQAAAAAVGAVGPLGSVRSSAVLDGQPLPRTASDARAAAAVTTLLPSSSLHATTAARWPGGDGRCEDSIHDGTAIAAGAIAATNCSVASLSGDRASVDAGYSASLRQAPPPCGSASPFSQEANVSTVMSSGTRPPASTGLNGSGIAAAGAGCPPTNAASANLAGQLLRTLSSAVASESGEGTCGVCFDQPDVLSILRCGHRLCADCSRELCKLNTLKPALCPFCRGMIGGFKYIGRN</sequence>